<comment type="caution">
    <text evidence="1">The sequence shown here is derived from an EMBL/GenBank/DDBJ whole genome shotgun (WGS) entry which is preliminary data.</text>
</comment>
<evidence type="ECO:0000313" key="2">
    <source>
        <dbReference type="Proteomes" id="UP001420932"/>
    </source>
</evidence>
<proteinExistence type="predicted"/>
<sequence length="211" mass="23689">MKLFILCSHCCCRSTVVAKSRRTTTTTIITEHHHLHHRHLVGSRFQSEECFTDEVTNPSGVMHVVSDLKNDDLQIAKETALRDIFGSSDNGSSSYENLGYENNTISLADEITNELLTAYQDHAKEKGFAVTIRSNGKVLAGRSVVDEFMLIGESFPVFKEKGLTASTETVNWICYVLEETLQPLGAFAEYESKSYEKLVSSIEIIQARWCK</sequence>
<protein>
    <submittedName>
        <fullName evidence="1">Uncharacterized protein</fullName>
    </submittedName>
</protein>
<dbReference type="Proteomes" id="UP001420932">
    <property type="component" value="Unassembled WGS sequence"/>
</dbReference>
<accession>A0AAP0Q5N4</accession>
<keyword evidence="2" id="KW-1185">Reference proteome</keyword>
<dbReference type="EMBL" id="JBBNAF010000001">
    <property type="protein sequence ID" value="KAK9168652.1"/>
    <property type="molecule type" value="Genomic_DNA"/>
</dbReference>
<organism evidence="1 2">
    <name type="scientific">Stephania yunnanensis</name>
    <dbReference type="NCBI Taxonomy" id="152371"/>
    <lineage>
        <taxon>Eukaryota</taxon>
        <taxon>Viridiplantae</taxon>
        <taxon>Streptophyta</taxon>
        <taxon>Embryophyta</taxon>
        <taxon>Tracheophyta</taxon>
        <taxon>Spermatophyta</taxon>
        <taxon>Magnoliopsida</taxon>
        <taxon>Ranunculales</taxon>
        <taxon>Menispermaceae</taxon>
        <taxon>Menispermoideae</taxon>
        <taxon>Cissampelideae</taxon>
        <taxon>Stephania</taxon>
    </lineage>
</organism>
<evidence type="ECO:0000313" key="1">
    <source>
        <dbReference type="EMBL" id="KAK9168652.1"/>
    </source>
</evidence>
<dbReference type="AlphaFoldDB" id="A0AAP0Q5N4"/>
<reference evidence="1 2" key="1">
    <citation type="submission" date="2024-01" db="EMBL/GenBank/DDBJ databases">
        <title>Genome assemblies of Stephania.</title>
        <authorList>
            <person name="Yang L."/>
        </authorList>
    </citation>
    <scope>NUCLEOTIDE SEQUENCE [LARGE SCALE GENOMIC DNA]</scope>
    <source>
        <strain evidence="1">YNDBR</strain>
        <tissue evidence="1">Leaf</tissue>
    </source>
</reference>
<name>A0AAP0Q5N4_9MAGN</name>
<gene>
    <name evidence="1" type="ORF">Syun_000792</name>
</gene>